<protein>
    <recommendedName>
        <fullName evidence="3">MFS transporter</fullName>
    </recommendedName>
</protein>
<dbReference type="Proteomes" id="UP001240250">
    <property type="component" value="Unassembled WGS sequence"/>
</dbReference>
<comment type="caution">
    <text evidence="1">The sequence shown here is derived from an EMBL/GenBank/DDBJ whole genome shotgun (WGS) entry which is preliminary data.</text>
</comment>
<evidence type="ECO:0000313" key="2">
    <source>
        <dbReference type="Proteomes" id="UP001240250"/>
    </source>
</evidence>
<evidence type="ECO:0008006" key="3">
    <source>
        <dbReference type="Google" id="ProtNLM"/>
    </source>
</evidence>
<accession>A0ABU0GHQ6</accession>
<evidence type="ECO:0000313" key="1">
    <source>
        <dbReference type="EMBL" id="MDQ0424906.1"/>
    </source>
</evidence>
<dbReference type="EMBL" id="JAUSVM010000001">
    <property type="protein sequence ID" value="MDQ0424906.1"/>
    <property type="molecule type" value="Genomic_DNA"/>
</dbReference>
<reference evidence="1 2" key="1">
    <citation type="submission" date="2023-07" db="EMBL/GenBank/DDBJ databases">
        <title>Sequencing the genomes of 1000 actinobacteria strains.</title>
        <authorList>
            <person name="Klenk H.-P."/>
        </authorList>
    </citation>
    <scope>NUCLEOTIDE SEQUENCE [LARGE SCALE GENOMIC DNA]</scope>
    <source>
        <strain evidence="1 2">DSM 14785</strain>
    </source>
</reference>
<name>A0ABU0GHQ6_9CELL</name>
<gene>
    <name evidence="1" type="ORF">JO380_001287</name>
</gene>
<dbReference type="RefSeq" id="WP_255430660.1">
    <property type="nucleotide sequence ID" value="NZ_JAUSVM010000001.1"/>
</dbReference>
<organism evidence="1 2">
    <name type="scientific">Cellulomonas iranensis</name>
    <dbReference type="NCBI Taxonomy" id="76862"/>
    <lineage>
        <taxon>Bacteria</taxon>
        <taxon>Bacillati</taxon>
        <taxon>Actinomycetota</taxon>
        <taxon>Actinomycetes</taxon>
        <taxon>Micrococcales</taxon>
        <taxon>Cellulomonadaceae</taxon>
        <taxon>Cellulomonas</taxon>
    </lineage>
</organism>
<keyword evidence="2" id="KW-1185">Reference proteome</keyword>
<sequence>MTLAATSSWWDAPRAVVLLVGVLTVQLALMPPAVVTALGEDV</sequence>
<proteinExistence type="predicted"/>